<dbReference type="Proteomes" id="UP000317835">
    <property type="component" value="Chromosome"/>
</dbReference>
<dbReference type="InterPro" id="IPR000917">
    <property type="entry name" value="Sulfatase_N"/>
</dbReference>
<dbReference type="InterPro" id="IPR024607">
    <property type="entry name" value="Sulfatase_CS"/>
</dbReference>
<dbReference type="CDD" id="cd16027">
    <property type="entry name" value="SGSH"/>
    <property type="match status" value="1"/>
</dbReference>
<dbReference type="AlphaFoldDB" id="A0A518H2I1"/>
<keyword evidence="8" id="KW-1185">Reference proteome</keyword>
<keyword evidence="4" id="KW-0106">Calcium</keyword>
<dbReference type="InterPro" id="IPR011989">
    <property type="entry name" value="ARM-like"/>
</dbReference>
<evidence type="ECO:0000256" key="1">
    <source>
        <dbReference type="ARBA" id="ARBA00008779"/>
    </source>
</evidence>
<dbReference type="SUPFAM" id="SSF53649">
    <property type="entry name" value="Alkaline phosphatase-like"/>
    <property type="match status" value="1"/>
</dbReference>
<dbReference type="KEGG" id="tpla:ElP_29200"/>
<protein>
    <submittedName>
        <fullName evidence="7">Arylsulfatase</fullName>
        <ecNumber evidence="7">3.1.6.1</ecNumber>
    </submittedName>
</protein>
<dbReference type="EMBL" id="CP036426">
    <property type="protein sequence ID" value="QDV35023.1"/>
    <property type="molecule type" value="Genomic_DNA"/>
</dbReference>
<dbReference type="EC" id="3.1.6.1" evidence="7"/>
<accession>A0A518H2I1</accession>
<comment type="similarity">
    <text evidence="1">Belongs to the sulfatase family.</text>
</comment>
<sequence precursor="true">MTPRSSCLIPILLAALPAPGLGASRTPADRPNILWVTCEDISPNLGSFGDAYAVTPNLDRLASQGVRYTHAFATIGVCAPARSTIITGMYPPSIGSQHMRCRGTLPEGVRMFPEYLRDAGYYCTNNSKTDYNLPTPEGTWDESSDTATYRDRAEGQPFFAVFNFTTSHESQIRLPEDQYRERVAGFSPGMFHDPARATVPPYHPDTPAVRRDWARYADMITYMDGQVGALLDQLEADGLLDDTIVFYYSDHGAGMPRGKRWLYDSSTRVPFIVRFPEKYARLSPGSPGETTDRLISFVDLAPTVLSLAGLEIPGHMQGSAFLGDSQAGPRDLVFGFRDRMDERYDLIRMVRDKRYTYIRNYLPHLPYFHHQHISYMYEMPTMRDWQRLADSGELTGGAAAFMTLSKPVEELYDTRLDPSEVENLASSPEHREILERLRAEHRRWQLEVVDLGLLPESDLRTRFGERAPYDAVRADPSCYPIGRIAEAADLAGRGDPSDVDDLALLLDDPDPAVRWWGATGLAIRGDSALPVADRLASSLEDPAPWVRVAAADALARLGRVDEAMPALVDAMGSDNEWVRLRAINVLDRLDGLASPAEEVIRGALDDPNNYVVRAAEHAVEGIGAGPGDGE</sequence>
<dbReference type="SUPFAM" id="SSF48371">
    <property type="entry name" value="ARM repeat"/>
    <property type="match status" value="1"/>
</dbReference>
<evidence type="ECO:0000256" key="4">
    <source>
        <dbReference type="ARBA" id="ARBA00022837"/>
    </source>
</evidence>
<feature type="chain" id="PRO_5021726112" evidence="5">
    <location>
        <begin position="23"/>
        <end position="630"/>
    </location>
</feature>
<dbReference type="GO" id="GO:0046872">
    <property type="term" value="F:metal ion binding"/>
    <property type="evidence" value="ECO:0007669"/>
    <property type="project" value="UniProtKB-KW"/>
</dbReference>
<feature type="signal peptide" evidence="5">
    <location>
        <begin position="1"/>
        <end position="22"/>
    </location>
</feature>
<dbReference type="PANTHER" id="PTHR42693">
    <property type="entry name" value="ARYLSULFATASE FAMILY MEMBER"/>
    <property type="match status" value="1"/>
</dbReference>
<dbReference type="PROSITE" id="PS00523">
    <property type="entry name" value="SULFATASE_1"/>
    <property type="match status" value="1"/>
</dbReference>
<reference evidence="7 8" key="1">
    <citation type="submission" date="2019-02" db="EMBL/GenBank/DDBJ databases">
        <title>Deep-cultivation of Planctomycetes and their phenomic and genomic characterization uncovers novel biology.</title>
        <authorList>
            <person name="Wiegand S."/>
            <person name="Jogler M."/>
            <person name="Boedeker C."/>
            <person name="Pinto D."/>
            <person name="Vollmers J."/>
            <person name="Rivas-Marin E."/>
            <person name="Kohn T."/>
            <person name="Peeters S.H."/>
            <person name="Heuer A."/>
            <person name="Rast P."/>
            <person name="Oberbeckmann S."/>
            <person name="Bunk B."/>
            <person name="Jeske O."/>
            <person name="Meyerdierks A."/>
            <person name="Storesund J.E."/>
            <person name="Kallscheuer N."/>
            <person name="Luecker S."/>
            <person name="Lage O.M."/>
            <person name="Pohl T."/>
            <person name="Merkel B.J."/>
            <person name="Hornburger P."/>
            <person name="Mueller R.-W."/>
            <person name="Bruemmer F."/>
            <person name="Labrenz M."/>
            <person name="Spormann A.M."/>
            <person name="Op den Camp H."/>
            <person name="Overmann J."/>
            <person name="Amann R."/>
            <person name="Jetten M.S.M."/>
            <person name="Mascher T."/>
            <person name="Medema M.H."/>
            <person name="Devos D.P."/>
            <person name="Kaster A.-K."/>
            <person name="Ovreas L."/>
            <person name="Rohde M."/>
            <person name="Galperin M.Y."/>
            <person name="Jogler C."/>
        </authorList>
    </citation>
    <scope>NUCLEOTIDE SEQUENCE [LARGE SCALE GENOMIC DNA]</scope>
    <source>
        <strain evidence="7 8">ElP</strain>
    </source>
</reference>
<name>A0A518H2I1_9BACT</name>
<evidence type="ECO:0000313" key="8">
    <source>
        <dbReference type="Proteomes" id="UP000317835"/>
    </source>
</evidence>
<dbReference type="Pfam" id="PF13646">
    <property type="entry name" value="HEAT_2"/>
    <property type="match status" value="1"/>
</dbReference>
<gene>
    <name evidence="7" type="ORF">ElP_29200</name>
</gene>
<organism evidence="7 8">
    <name type="scientific">Tautonia plasticadhaerens</name>
    <dbReference type="NCBI Taxonomy" id="2527974"/>
    <lineage>
        <taxon>Bacteria</taxon>
        <taxon>Pseudomonadati</taxon>
        <taxon>Planctomycetota</taxon>
        <taxon>Planctomycetia</taxon>
        <taxon>Isosphaerales</taxon>
        <taxon>Isosphaeraceae</taxon>
        <taxon>Tautonia</taxon>
    </lineage>
</organism>
<keyword evidence="3 7" id="KW-0378">Hydrolase</keyword>
<evidence type="ECO:0000256" key="3">
    <source>
        <dbReference type="ARBA" id="ARBA00022801"/>
    </source>
</evidence>
<dbReference type="Gene3D" id="3.40.720.10">
    <property type="entry name" value="Alkaline Phosphatase, subunit A"/>
    <property type="match status" value="1"/>
</dbReference>
<dbReference type="OrthoDB" id="9763613at2"/>
<evidence type="ECO:0000256" key="5">
    <source>
        <dbReference type="SAM" id="SignalP"/>
    </source>
</evidence>
<dbReference type="PANTHER" id="PTHR42693:SF53">
    <property type="entry name" value="ENDO-4-O-SULFATASE"/>
    <property type="match status" value="1"/>
</dbReference>
<dbReference type="InterPro" id="IPR050738">
    <property type="entry name" value="Sulfatase"/>
</dbReference>
<proteinExistence type="inferred from homology"/>
<keyword evidence="5" id="KW-0732">Signal</keyword>
<feature type="domain" description="Sulfatase N-terminal" evidence="6">
    <location>
        <begin position="31"/>
        <end position="309"/>
    </location>
</feature>
<keyword evidence="2" id="KW-0479">Metal-binding</keyword>
<dbReference type="RefSeq" id="WP_145270330.1">
    <property type="nucleotide sequence ID" value="NZ_CP036426.1"/>
</dbReference>
<dbReference type="InterPro" id="IPR017850">
    <property type="entry name" value="Alkaline_phosphatase_core_sf"/>
</dbReference>
<dbReference type="Gene3D" id="1.25.10.10">
    <property type="entry name" value="Leucine-rich Repeat Variant"/>
    <property type="match status" value="1"/>
</dbReference>
<evidence type="ECO:0000313" key="7">
    <source>
        <dbReference type="EMBL" id="QDV35023.1"/>
    </source>
</evidence>
<dbReference type="InterPro" id="IPR016024">
    <property type="entry name" value="ARM-type_fold"/>
</dbReference>
<evidence type="ECO:0000256" key="2">
    <source>
        <dbReference type="ARBA" id="ARBA00022723"/>
    </source>
</evidence>
<dbReference type="GO" id="GO:0004065">
    <property type="term" value="F:arylsulfatase activity"/>
    <property type="evidence" value="ECO:0007669"/>
    <property type="project" value="UniProtKB-EC"/>
</dbReference>
<evidence type="ECO:0000259" key="6">
    <source>
        <dbReference type="Pfam" id="PF00884"/>
    </source>
</evidence>
<dbReference type="Pfam" id="PF00884">
    <property type="entry name" value="Sulfatase"/>
    <property type="match status" value="1"/>
</dbReference>